<reference evidence="1 2" key="1">
    <citation type="journal article" date="2022" name="DNA Res.">
        <title>Chromosomal-level genome assembly of the orchid tree Bauhinia variegata (Leguminosae; Cercidoideae) supports the allotetraploid origin hypothesis of Bauhinia.</title>
        <authorList>
            <person name="Zhong Y."/>
            <person name="Chen Y."/>
            <person name="Zheng D."/>
            <person name="Pang J."/>
            <person name="Liu Y."/>
            <person name="Luo S."/>
            <person name="Meng S."/>
            <person name="Qian L."/>
            <person name="Wei D."/>
            <person name="Dai S."/>
            <person name="Zhou R."/>
        </authorList>
    </citation>
    <scope>NUCLEOTIDE SEQUENCE [LARGE SCALE GENOMIC DNA]</scope>
    <source>
        <strain evidence="1">BV-YZ2020</strain>
    </source>
</reference>
<comment type="caution">
    <text evidence="1">The sequence shown here is derived from an EMBL/GenBank/DDBJ whole genome shotgun (WGS) entry which is preliminary data.</text>
</comment>
<evidence type="ECO:0000313" key="1">
    <source>
        <dbReference type="EMBL" id="KAI4313266.1"/>
    </source>
</evidence>
<dbReference type="EMBL" id="CM039436">
    <property type="protein sequence ID" value="KAI4313266.1"/>
    <property type="molecule type" value="Genomic_DNA"/>
</dbReference>
<organism evidence="1 2">
    <name type="scientific">Bauhinia variegata</name>
    <name type="common">Purple orchid tree</name>
    <name type="synonym">Phanera variegata</name>
    <dbReference type="NCBI Taxonomy" id="167791"/>
    <lineage>
        <taxon>Eukaryota</taxon>
        <taxon>Viridiplantae</taxon>
        <taxon>Streptophyta</taxon>
        <taxon>Embryophyta</taxon>
        <taxon>Tracheophyta</taxon>
        <taxon>Spermatophyta</taxon>
        <taxon>Magnoliopsida</taxon>
        <taxon>eudicotyledons</taxon>
        <taxon>Gunneridae</taxon>
        <taxon>Pentapetalae</taxon>
        <taxon>rosids</taxon>
        <taxon>fabids</taxon>
        <taxon>Fabales</taxon>
        <taxon>Fabaceae</taxon>
        <taxon>Cercidoideae</taxon>
        <taxon>Cercideae</taxon>
        <taxon>Bauhiniinae</taxon>
        <taxon>Bauhinia</taxon>
    </lineage>
</organism>
<accession>A0ACB9LPV9</accession>
<protein>
    <submittedName>
        <fullName evidence="1">Uncharacterized protein</fullName>
    </submittedName>
</protein>
<name>A0ACB9LPV9_BAUVA</name>
<keyword evidence="2" id="KW-1185">Reference proteome</keyword>
<evidence type="ECO:0000313" key="2">
    <source>
        <dbReference type="Proteomes" id="UP000828941"/>
    </source>
</evidence>
<gene>
    <name evidence="1" type="ORF">L6164_026258</name>
</gene>
<sequence length="371" mass="40964">MQIVKDRWKVKSGNYDQLLSDYDSAVDPDVPSRENSPAILPISSRSDSFSPPRIGYIEHRVSKLDTLAGIAIKYGVEVADIRKMNNLVTDHQMFALEYLQIPLPGRHPPSPCLSNDSNATKPSSSDNSPTGHLHHELFDSFQSSRIKPNQGRVSMGTSPLQGYYVPKPADGRLPEGFEMALYSKDDSDSSESGSLPKNSPMSDRIHHRKSRSLINELLDEILEKYEVEPVHEAVEVNSIRWNDKLLRRRQKSEADFTRTHGLLMKEENGNGSGFSARTVKGLAQRPKATSRTSLMSDSNGNGLNPVLIGLGVAFLTDGPSGVRKSSSMSCLQEKENNSSSSLWPTSKWNLKPDLQAFSSAVTGRKNKAALD</sequence>
<proteinExistence type="predicted"/>
<dbReference type="Proteomes" id="UP000828941">
    <property type="component" value="Chromosome 11"/>
</dbReference>